<accession>X1UM95</accession>
<reference evidence="1" key="1">
    <citation type="journal article" date="2014" name="Front. Microbiol.">
        <title>High frequency of phylogenetically diverse reductive dehalogenase-homologous genes in deep subseafloor sedimentary metagenomes.</title>
        <authorList>
            <person name="Kawai M."/>
            <person name="Futagami T."/>
            <person name="Toyoda A."/>
            <person name="Takaki Y."/>
            <person name="Nishi S."/>
            <person name="Hori S."/>
            <person name="Arai W."/>
            <person name="Tsubouchi T."/>
            <person name="Morono Y."/>
            <person name="Uchiyama I."/>
            <person name="Ito T."/>
            <person name="Fujiyama A."/>
            <person name="Inagaki F."/>
            <person name="Takami H."/>
        </authorList>
    </citation>
    <scope>NUCLEOTIDE SEQUENCE</scope>
    <source>
        <strain evidence="1">Expedition CK06-06</strain>
    </source>
</reference>
<organism evidence="1">
    <name type="scientific">marine sediment metagenome</name>
    <dbReference type="NCBI Taxonomy" id="412755"/>
    <lineage>
        <taxon>unclassified sequences</taxon>
        <taxon>metagenomes</taxon>
        <taxon>ecological metagenomes</taxon>
    </lineage>
</organism>
<dbReference type="EMBL" id="BARW01040532">
    <property type="protein sequence ID" value="GAJ18649.1"/>
    <property type="molecule type" value="Genomic_DNA"/>
</dbReference>
<gene>
    <name evidence="1" type="ORF">S12H4_61191</name>
</gene>
<name>X1UM95_9ZZZZ</name>
<evidence type="ECO:0000313" key="1">
    <source>
        <dbReference type="EMBL" id="GAJ18649.1"/>
    </source>
</evidence>
<feature type="non-terminal residue" evidence="1">
    <location>
        <position position="39"/>
    </location>
</feature>
<dbReference type="AlphaFoldDB" id="X1UM95"/>
<sequence length="39" mass="4548">MINFILGIVKMVCYADDISARRTNNIPLPQFQLKVVRIR</sequence>
<proteinExistence type="predicted"/>
<protein>
    <submittedName>
        <fullName evidence="1">Uncharacterized protein</fullName>
    </submittedName>
</protein>
<comment type="caution">
    <text evidence="1">The sequence shown here is derived from an EMBL/GenBank/DDBJ whole genome shotgun (WGS) entry which is preliminary data.</text>
</comment>